<accession>A0ABU6ID29</accession>
<keyword evidence="3" id="KW-1185">Reference proteome</keyword>
<dbReference type="Pfam" id="PF01425">
    <property type="entry name" value="Amidase"/>
    <property type="match status" value="1"/>
</dbReference>
<reference evidence="2 3" key="1">
    <citation type="submission" date="2024-01" db="EMBL/GenBank/DDBJ databases">
        <title>Comparative Genomics of Leclercia adecarboxylata Strains Isolated from Several Sources.</title>
        <authorList>
            <person name="Yescas-Zazueta V."/>
            <person name="Balbuena-Alonso M.G."/>
            <person name="Valencia D."/>
            <person name="Mendez-Pfeiffer P.A."/>
            <person name="Ballesteros-Monrreal M.G."/>
            <person name="Rocha-Gracia R.D.C."/>
            <person name="Barrios-Villa E."/>
        </authorList>
    </citation>
    <scope>NUCLEOTIDE SEQUENCE [LARGE SCALE GENOMIC DNA]</scope>
    <source>
        <strain evidence="2 3">33MEM</strain>
    </source>
</reference>
<evidence type="ECO:0000259" key="1">
    <source>
        <dbReference type="Pfam" id="PF01425"/>
    </source>
</evidence>
<feature type="non-terminal residue" evidence="2">
    <location>
        <position position="110"/>
    </location>
</feature>
<dbReference type="PANTHER" id="PTHR42678:SF34">
    <property type="entry name" value="OS04G0183300 PROTEIN"/>
    <property type="match status" value="1"/>
</dbReference>
<dbReference type="SUPFAM" id="SSF75304">
    <property type="entry name" value="Amidase signature (AS) enzymes"/>
    <property type="match status" value="1"/>
</dbReference>
<dbReference type="PANTHER" id="PTHR42678">
    <property type="entry name" value="AMIDASE"/>
    <property type="match status" value="1"/>
</dbReference>
<feature type="domain" description="Amidase" evidence="1">
    <location>
        <begin position="29"/>
        <end position="109"/>
    </location>
</feature>
<evidence type="ECO:0000313" key="3">
    <source>
        <dbReference type="Proteomes" id="UP001357437"/>
    </source>
</evidence>
<gene>
    <name evidence="2" type="ORF">VOF76_25120</name>
</gene>
<sequence>MKDISLLLTTGSARHIGEAIASGQLTSVEATEWYLNRIQQCNPGEKGLNCVRSISRLALEEAKRADDELAAGHSRGPLHGVPYLAKDNVFTGDGSFASAGASALAEFLPP</sequence>
<comment type="caution">
    <text evidence="2">The sequence shown here is derived from an EMBL/GenBank/DDBJ whole genome shotgun (WGS) entry which is preliminary data.</text>
</comment>
<dbReference type="Gene3D" id="3.90.1300.10">
    <property type="entry name" value="Amidase signature (AS) domain"/>
    <property type="match status" value="1"/>
</dbReference>
<dbReference type="EMBL" id="JAYMCU010000161">
    <property type="protein sequence ID" value="MEC3939402.1"/>
    <property type="molecule type" value="Genomic_DNA"/>
</dbReference>
<organism evidence="2 3">
    <name type="scientific">Leclercia adecarboxylata</name>
    <dbReference type="NCBI Taxonomy" id="83655"/>
    <lineage>
        <taxon>Bacteria</taxon>
        <taxon>Pseudomonadati</taxon>
        <taxon>Pseudomonadota</taxon>
        <taxon>Gammaproteobacteria</taxon>
        <taxon>Enterobacterales</taxon>
        <taxon>Enterobacteriaceae</taxon>
        <taxon>Leclercia</taxon>
    </lineage>
</organism>
<protein>
    <submittedName>
        <fullName evidence="2">Amidase family protein</fullName>
    </submittedName>
</protein>
<proteinExistence type="predicted"/>
<dbReference type="InterPro" id="IPR036928">
    <property type="entry name" value="AS_sf"/>
</dbReference>
<dbReference type="RefSeq" id="WP_326293273.1">
    <property type="nucleotide sequence ID" value="NZ_JAYMCU010000161.1"/>
</dbReference>
<evidence type="ECO:0000313" key="2">
    <source>
        <dbReference type="EMBL" id="MEC3939402.1"/>
    </source>
</evidence>
<name>A0ABU6ID29_9ENTR</name>
<dbReference type="InterPro" id="IPR023631">
    <property type="entry name" value="Amidase_dom"/>
</dbReference>
<dbReference type="Proteomes" id="UP001357437">
    <property type="component" value="Unassembled WGS sequence"/>
</dbReference>